<keyword evidence="4" id="KW-0031">Aminopeptidase</keyword>
<dbReference type="InterPro" id="IPR007484">
    <property type="entry name" value="Peptidase_M28"/>
</dbReference>
<feature type="chain" id="PRO_5006441825" evidence="2">
    <location>
        <begin position="22"/>
        <end position="458"/>
    </location>
</feature>
<gene>
    <name evidence="4" type="primary">ywaD</name>
    <name evidence="4" type="ORF">ABG79_00513</name>
</gene>
<dbReference type="PANTHER" id="PTHR12147:SF26">
    <property type="entry name" value="PEPTIDASE M28 DOMAIN-CONTAINING PROTEIN"/>
    <property type="match status" value="1"/>
</dbReference>
<dbReference type="Gene3D" id="3.40.630.10">
    <property type="entry name" value="Zn peptidases"/>
    <property type="match status" value="1"/>
</dbReference>
<proteinExistence type="predicted"/>
<keyword evidence="4" id="KW-0645">Protease</keyword>
<keyword evidence="4" id="KW-0378">Hydrolase</keyword>
<dbReference type="STRING" id="908809.ABG79_00513"/>
<keyword evidence="1" id="KW-1133">Transmembrane helix</keyword>
<accession>A0A0R3K5Q5</accession>
<dbReference type="Pfam" id="PF04389">
    <property type="entry name" value="Peptidase_M28"/>
    <property type="match status" value="1"/>
</dbReference>
<evidence type="ECO:0000259" key="3">
    <source>
        <dbReference type="Pfam" id="PF04389"/>
    </source>
</evidence>
<comment type="caution">
    <text evidence="4">The sequence shown here is derived from an EMBL/GenBank/DDBJ whole genome shotgun (WGS) entry which is preliminary data.</text>
</comment>
<reference evidence="4 5" key="1">
    <citation type="submission" date="2015-09" db="EMBL/GenBank/DDBJ databases">
        <title>Draft genome sequence of a Caloramator mitchellensis, a moderate thermophile from the Great Artesian Basin of Australia.</title>
        <authorList>
            <person name="Patel B.K."/>
        </authorList>
    </citation>
    <scope>NUCLEOTIDE SEQUENCE [LARGE SCALE GENOMIC DNA]</scope>
    <source>
        <strain evidence="4 5">VF08</strain>
    </source>
</reference>
<evidence type="ECO:0000256" key="2">
    <source>
        <dbReference type="SAM" id="SignalP"/>
    </source>
</evidence>
<evidence type="ECO:0000313" key="4">
    <source>
        <dbReference type="EMBL" id="KRQ87711.1"/>
    </source>
</evidence>
<dbReference type="GO" id="GO:0008235">
    <property type="term" value="F:metalloexopeptidase activity"/>
    <property type="evidence" value="ECO:0007669"/>
    <property type="project" value="InterPro"/>
</dbReference>
<keyword evidence="1" id="KW-0812">Transmembrane</keyword>
<keyword evidence="1" id="KW-0472">Membrane</keyword>
<dbReference type="GO" id="GO:0004177">
    <property type="term" value="F:aminopeptidase activity"/>
    <property type="evidence" value="ECO:0007669"/>
    <property type="project" value="UniProtKB-KW"/>
</dbReference>
<dbReference type="AlphaFoldDB" id="A0A0R3K5Q5"/>
<dbReference type="Proteomes" id="UP000052015">
    <property type="component" value="Unassembled WGS sequence"/>
</dbReference>
<protein>
    <submittedName>
        <fullName evidence="4">Aminopeptidase YwaD</fullName>
        <ecNumber evidence="4">3.4.11.6</ecNumber>
    </submittedName>
</protein>
<dbReference type="GO" id="GO:0006508">
    <property type="term" value="P:proteolysis"/>
    <property type="evidence" value="ECO:0007669"/>
    <property type="project" value="InterPro"/>
</dbReference>
<dbReference type="OrthoDB" id="233977at2"/>
<dbReference type="SUPFAM" id="SSF53187">
    <property type="entry name" value="Zn-dependent exopeptidases"/>
    <property type="match status" value="1"/>
</dbReference>
<evidence type="ECO:0000313" key="5">
    <source>
        <dbReference type="Proteomes" id="UP000052015"/>
    </source>
</evidence>
<organism evidence="4 5">
    <name type="scientific">Caloramator mitchellensis</name>
    <dbReference type="NCBI Taxonomy" id="908809"/>
    <lineage>
        <taxon>Bacteria</taxon>
        <taxon>Bacillati</taxon>
        <taxon>Bacillota</taxon>
        <taxon>Clostridia</taxon>
        <taxon>Eubacteriales</taxon>
        <taxon>Clostridiaceae</taxon>
        <taxon>Caloramator</taxon>
    </lineage>
</organism>
<dbReference type="Gene3D" id="3.50.30.30">
    <property type="match status" value="1"/>
</dbReference>
<dbReference type="EC" id="3.4.11.6" evidence="4"/>
<name>A0A0R3K5Q5_CALMK</name>
<keyword evidence="2" id="KW-0732">Signal</keyword>
<dbReference type="RefSeq" id="WP_057976803.1">
    <property type="nucleotide sequence ID" value="NZ_LKHP01000002.1"/>
</dbReference>
<feature type="signal peptide" evidence="2">
    <location>
        <begin position="1"/>
        <end position="21"/>
    </location>
</feature>
<keyword evidence="5" id="KW-1185">Reference proteome</keyword>
<sequence>MKNILSLIFTLMLFFQSIAYANAFNPQNVYNTIRELTQDKYAGRLAGDKGNELACEYVNKKFLEAKLQPLGDNKSFYQYFTAYVPFVEGDISFKVFNGEKLVKEYAYGIDYKEIYTGASVGGFVRGKLYSDETSKGEIYIGVDYPYETMSTYEFDKTLAGKGIKAALYFSERPMNFKSTYKIQNEYKEGLIKLLIDSRLYEEIRDFSDKGYIFEIKSPVKVKKVKTKNIIGVKKAASSEKPPIIFSAHIDHVGYDAGGRIYPGALDNASGVAFMLEILNVLKDVETNRDIIFIAFNAEEEGLIGSYYFVNRPPINIENAECINFDMIGSPKEIPLSALSSSQRSDELSAFVNEQNLNRLYEDNSDHAPFNMRNISAVTLIHDDMEKIHTTFDTIENIDVKKIEEAFETIEKYLLERGILLTKPEEQENAKNTYLIYVALIPILAAGVYIGINRKKFQI</sequence>
<feature type="domain" description="Peptidase M28" evidence="3">
    <location>
        <begin position="228"/>
        <end position="411"/>
    </location>
</feature>
<dbReference type="EMBL" id="LKHP01000002">
    <property type="protein sequence ID" value="KRQ87711.1"/>
    <property type="molecule type" value="Genomic_DNA"/>
</dbReference>
<evidence type="ECO:0000256" key="1">
    <source>
        <dbReference type="SAM" id="Phobius"/>
    </source>
</evidence>
<feature type="transmembrane region" description="Helical" evidence="1">
    <location>
        <begin position="433"/>
        <end position="451"/>
    </location>
</feature>
<dbReference type="InterPro" id="IPR045175">
    <property type="entry name" value="M28_fam"/>
</dbReference>
<dbReference type="PANTHER" id="PTHR12147">
    <property type="entry name" value="METALLOPEPTIDASE M28 FAMILY MEMBER"/>
    <property type="match status" value="1"/>
</dbReference>